<keyword evidence="3" id="KW-0813">Transport</keyword>
<keyword evidence="6 8" id="KW-1133">Transmembrane helix</keyword>
<dbReference type="GO" id="GO:0022857">
    <property type="term" value="F:transmembrane transporter activity"/>
    <property type="evidence" value="ECO:0007669"/>
    <property type="project" value="InterPro"/>
</dbReference>
<dbReference type="CDD" id="cd06550">
    <property type="entry name" value="TM_ABC_iron-siderophores_like"/>
    <property type="match status" value="1"/>
</dbReference>
<dbReference type="OrthoDB" id="9792889at2"/>
<keyword evidence="5 8" id="KW-0812">Transmembrane</keyword>
<dbReference type="SUPFAM" id="SSF81345">
    <property type="entry name" value="ABC transporter involved in vitamin B12 uptake, BtuC"/>
    <property type="match status" value="1"/>
</dbReference>
<evidence type="ECO:0000256" key="6">
    <source>
        <dbReference type="ARBA" id="ARBA00022989"/>
    </source>
</evidence>
<evidence type="ECO:0000256" key="2">
    <source>
        <dbReference type="ARBA" id="ARBA00007935"/>
    </source>
</evidence>
<evidence type="ECO:0000313" key="10">
    <source>
        <dbReference type="Proteomes" id="UP000050277"/>
    </source>
</evidence>
<dbReference type="Pfam" id="PF01032">
    <property type="entry name" value="FecCD"/>
    <property type="match status" value="1"/>
</dbReference>
<dbReference type="EMBL" id="LGKP01000012">
    <property type="protein sequence ID" value="KPL90452.1"/>
    <property type="molecule type" value="Genomic_DNA"/>
</dbReference>
<feature type="transmembrane region" description="Helical" evidence="8">
    <location>
        <begin position="79"/>
        <end position="99"/>
    </location>
</feature>
<dbReference type="Proteomes" id="UP000050277">
    <property type="component" value="Unassembled WGS sequence"/>
</dbReference>
<gene>
    <name evidence="9" type="ORF">SE18_07580</name>
</gene>
<dbReference type="PANTHER" id="PTHR30472:SF1">
    <property type="entry name" value="FE(3+) DICITRATE TRANSPORT SYSTEM PERMEASE PROTEIN FECC-RELATED"/>
    <property type="match status" value="1"/>
</dbReference>
<evidence type="ECO:0000256" key="5">
    <source>
        <dbReference type="ARBA" id="ARBA00022692"/>
    </source>
</evidence>
<name>A0A0P6YYX5_9CHLR</name>
<feature type="transmembrane region" description="Helical" evidence="8">
    <location>
        <begin position="249"/>
        <end position="275"/>
    </location>
</feature>
<dbReference type="GO" id="GO:0033214">
    <property type="term" value="P:siderophore-iron import into cell"/>
    <property type="evidence" value="ECO:0007669"/>
    <property type="project" value="TreeGrafter"/>
</dbReference>
<accession>A0A0P6YYX5</accession>
<comment type="similarity">
    <text evidence="2">Belongs to the binding-protein-dependent transport system permease family. FecCD subfamily.</text>
</comment>
<dbReference type="GO" id="GO:0005886">
    <property type="term" value="C:plasma membrane"/>
    <property type="evidence" value="ECO:0007669"/>
    <property type="project" value="UniProtKB-SubCell"/>
</dbReference>
<dbReference type="InterPro" id="IPR000522">
    <property type="entry name" value="ABC_transptr_permease_BtuC"/>
</dbReference>
<comment type="caution">
    <text evidence="9">The sequence shown here is derived from an EMBL/GenBank/DDBJ whole genome shotgun (WGS) entry which is preliminary data.</text>
</comment>
<dbReference type="AlphaFoldDB" id="A0A0P6YYX5"/>
<organism evidence="9 10">
    <name type="scientific">Herpetosiphon geysericola</name>
    <dbReference type="NCBI Taxonomy" id="70996"/>
    <lineage>
        <taxon>Bacteria</taxon>
        <taxon>Bacillati</taxon>
        <taxon>Chloroflexota</taxon>
        <taxon>Chloroflexia</taxon>
        <taxon>Herpetosiphonales</taxon>
        <taxon>Herpetosiphonaceae</taxon>
        <taxon>Herpetosiphon</taxon>
    </lineage>
</organism>
<dbReference type="RefSeq" id="WP_054533828.1">
    <property type="nucleotide sequence ID" value="NZ_LGKP01000012.1"/>
</dbReference>
<evidence type="ECO:0000256" key="8">
    <source>
        <dbReference type="SAM" id="Phobius"/>
    </source>
</evidence>
<evidence type="ECO:0000256" key="3">
    <source>
        <dbReference type="ARBA" id="ARBA00022448"/>
    </source>
</evidence>
<dbReference type="FunFam" id="1.10.3470.10:FF:000001">
    <property type="entry name" value="Vitamin B12 ABC transporter permease BtuC"/>
    <property type="match status" value="1"/>
</dbReference>
<feature type="transmembrane region" description="Helical" evidence="8">
    <location>
        <begin position="165"/>
        <end position="187"/>
    </location>
</feature>
<proteinExistence type="inferred from homology"/>
<evidence type="ECO:0000256" key="4">
    <source>
        <dbReference type="ARBA" id="ARBA00022475"/>
    </source>
</evidence>
<evidence type="ECO:0000313" key="9">
    <source>
        <dbReference type="EMBL" id="KPL90452.1"/>
    </source>
</evidence>
<feature type="transmembrane region" description="Helical" evidence="8">
    <location>
        <begin position="106"/>
        <end position="126"/>
    </location>
</feature>
<feature type="transmembrane region" description="Helical" evidence="8">
    <location>
        <begin position="295"/>
        <end position="318"/>
    </location>
</feature>
<protein>
    <submittedName>
        <fullName evidence="9">Iron ABC transporter permease</fullName>
    </submittedName>
</protein>
<evidence type="ECO:0000256" key="7">
    <source>
        <dbReference type="ARBA" id="ARBA00023136"/>
    </source>
</evidence>
<dbReference type="STRING" id="70996.SE18_07580"/>
<feature type="transmembrane region" description="Helical" evidence="8">
    <location>
        <begin position="325"/>
        <end position="345"/>
    </location>
</feature>
<reference evidence="9 10" key="1">
    <citation type="submission" date="2015-07" db="EMBL/GenBank/DDBJ databases">
        <title>Whole genome sequence of Herpetosiphon geysericola DSM 7119.</title>
        <authorList>
            <person name="Hemp J."/>
            <person name="Ward L.M."/>
            <person name="Pace L.A."/>
            <person name="Fischer W.W."/>
        </authorList>
    </citation>
    <scope>NUCLEOTIDE SEQUENCE [LARGE SCALE GENOMIC DNA]</scope>
    <source>
        <strain evidence="9 10">DSM 7119</strain>
    </source>
</reference>
<keyword evidence="7 8" id="KW-0472">Membrane</keyword>
<feature type="transmembrane region" description="Helical" evidence="8">
    <location>
        <begin position="132"/>
        <end position="153"/>
    </location>
</feature>
<dbReference type="InterPro" id="IPR037294">
    <property type="entry name" value="ABC_BtuC-like"/>
</dbReference>
<feature type="transmembrane region" description="Helical" evidence="8">
    <location>
        <begin position="207"/>
        <end position="228"/>
    </location>
</feature>
<keyword evidence="4" id="KW-1003">Cell membrane</keyword>
<keyword evidence="10" id="KW-1185">Reference proteome</keyword>
<dbReference type="PATRIC" id="fig|70996.4.peg.4875"/>
<dbReference type="PANTHER" id="PTHR30472">
    <property type="entry name" value="FERRIC ENTEROBACTIN TRANSPORT SYSTEM PERMEASE PROTEIN"/>
    <property type="match status" value="1"/>
</dbReference>
<sequence length="347" mass="36070">MAVTLAQSTSQPKPKRRAAAALAIGLLLATGLLLVIMTLSINFGAADVAPSTVWAALFNYDPTSTQHLIIRTLRMPRVLVAAIVGAILALAGAIMQGLTRNPLADAGLLGIESGAALGVVLAITFFEIKTLNLYSIFAFAGAAVTAVLVYSLGSLGRGGPTPLKLTLAGAMITAFCSSFTSAILILNQQTLDEVRLWLAGTVAGRDLGLIAASLPYVGVGMVLALSLGRSLTAMALGEDVARGLGQRTGWVKVIAAIAVVLLAGSAVALAGPIGFLGLLVPHIMRFIVGIDYRWLLPYCIIGGALLLVVADIIGRVVVRPMEIPVGVVTALLGGPMFIYLVRWRVQR</sequence>
<evidence type="ECO:0000256" key="1">
    <source>
        <dbReference type="ARBA" id="ARBA00004651"/>
    </source>
</evidence>
<dbReference type="Gene3D" id="1.10.3470.10">
    <property type="entry name" value="ABC transporter involved in vitamin B12 uptake, BtuC"/>
    <property type="match status" value="1"/>
</dbReference>
<comment type="subcellular location">
    <subcellularLocation>
        <location evidence="1">Cell membrane</location>
        <topology evidence="1">Multi-pass membrane protein</topology>
    </subcellularLocation>
</comment>